<organism evidence="4 5">
    <name type="scientific">Micromonospora pattaloongensis</name>
    <dbReference type="NCBI Taxonomy" id="405436"/>
    <lineage>
        <taxon>Bacteria</taxon>
        <taxon>Bacillati</taxon>
        <taxon>Actinomycetota</taxon>
        <taxon>Actinomycetes</taxon>
        <taxon>Micromonosporales</taxon>
        <taxon>Micromonosporaceae</taxon>
        <taxon>Micromonospora</taxon>
    </lineage>
</organism>
<dbReference type="GO" id="GO:0005975">
    <property type="term" value="P:carbohydrate metabolic process"/>
    <property type="evidence" value="ECO:0007669"/>
    <property type="project" value="InterPro"/>
</dbReference>
<evidence type="ECO:0000256" key="1">
    <source>
        <dbReference type="SAM" id="MobiDB-lite"/>
    </source>
</evidence>
<dbReference type="AlphaFoldDB" id="A0A1H3SJK3"/>
<dbReference type="InterPro" id="IPR010598">
    <property type="entry name" value="C5-epim_C"/>
</dbReference>
<feature type="compositionally biased region" description="Low complexity" evidence="1">
    <location>
        <begin position="22"/>
        <end position="56"/>
    </location>
</feature>
<keyword evidence="2" id="KW-0732">Signal</keyword>
<dbReference type="RefSeq" id="WP_091561445.1">
    <property type="nucleotide sequence ID" value="NZ_FNPH01000012.1"/>
</dbReference>
<proteinExistence type="predicted"/>
<accession>A0A1H3SJK3</accession>
<gene>
    <name evidence="4" type="ORF">SAMN05444365_11211</name>
</gene>
<dbReference type="EMBL" id="FNPH01000012">
    <property type="protein sequence ID" value="SDZ37868.1"/>
    <property type="molecule type" value="Genomic_DNA"/>
</dbReference>
<dbReference type="SUPFAM" id="SSF48208">
    <property type="entry name" value="Six-hairpin glycosidases"/>
    <property type="match status" value="1"/>
</dbReference>
<feature type="signal peptide" evidence="2">
    <location>
        <begin position="1"/>
        <end position="27"/>
    </location>
</feature>
<dbReference type="Pfam" id="PF06662">
    <property type="entry name" value="C5-epim_C"/>
    <property type="match status" value="1"/>
</dbReference>
<sequence>MKRRSAAKFAVVAAATAAAARSLPASAAPAPAAAGPADVVGGWSDPSPAGAPADAFDPLEDGTPRRPTGTVETPGPSRTRAALTPNALPFSFKMFGYRPVDVPEQYRPWRSYRVSRVDKNLHDETGVRMFEWDGKIWNHPVAQAQWGLQNLSQYRVTDDDQFFLERACKQADRLIDTHVLLRNAWYFPYRFNFALHEKVILPAPWYSGMAQGEIVSLFSQLAQMEQLPDEDRARYRTAADGAFAGLLLGPEGRPWVVHRDRDRYLWLQEYPVEPEANSDYTYNGHLFATLGLWDYARMTGSELAADLFDGAVTTAVRYASVVRHPGWYSGYCAPHRPPHPKYHLIHISLNLQLHWLSGRPEPAKVADIFTEDYPPHAFKATVMLGAGTHTAYKFSSTGAITATKKMTFARASSASADSRIRIKGRGIHIRISNGAAAGWYVPESYDRVYLKGQHVAAEFRPHRTAVLPGARRYPGYRYDADGNVLGSKTVSLTRDSAVQFDRRAVIRGRTHLRVTTGAFAGYWIAASAVRTDG</sequence>
<feature type="region of interest" description="Disordered" evidence="1">
    <location>
        <begin position="22"/>
        <end position="82"/>
    </location>
</feature>
<evidence type="ECO:0000259" key="3">
    <source>
        <dbReference type="Pfam" id="PF06662"/>
    </source>
</evidence>
<dbReference type="STRING" id="405436.SAMN05444365_11211"/>
<reference evidence="5" key="1">
    <citation type="submission" date="2016-10" db="EMBL/GenBank/DDBJ databases">
        <authorList>
            <person name="Varghese N."/>
            <person name="Submissions S."/>
        </authorList>
    </citation>
    <scope>NUCLEOTIDE SEQUENCE [LARGE SCALE GENOMIC DNA]</scope>
    <source>
        <strain evidence="5">DSM 45245</strain>
    </source>
</reference>
<dbReference type="Proteomes" id="UP000242415">
    <property type="component" value="Unassembled WGS sequence"/>
</dbReference>
<feature type="chain" id="PRO_5017361099" evidence="2">
    <location>
        <begin position="28"/>
        <end position="533"/>
    </location>
</feature>
<feature type="domain" description="D-glucuronyl C5-epimerase C-terminal" evidence="3">
    <location>
        <begin position="186"/>
        <end position="359"/>
    </location>
</feature>
<keyword evidence="5" id="KW-1185">Reference proteome</keyword>
<evidence type="ECO:0000313" key="4">
    <source>
        <dbReference type="EMBL" id="SDZ37868.1"/>
    </source>
</evidence>
<evidence type="ECO:0000256" key="2">
    <source>
        <dbReference type="SAM" id="SignalP"/>
    </source>
</evidence>
<dbReference type="OrthoDB" id="5241829at2"/>
<protein>
    <submittedName>
        <fullName evidence="4">D-glucuronyl C5-epimerase C-terminus</fullName>
    </submittedName>
</protein>
<evidence type="ECO:0000313" key="5">
    <source>
        <dbReference type="Proteomes" id="UP000242415"/>
    </source>
</evidence>
<name>A0A1H3SJK3_9ACTN</name>
<dbReference type="InterPro" id="IPR008928">
    <property type="entry name" value="6-hairpin_glycosidase_sf"/>
</dbReference>